<comment type="catalytic activity">
    <reaction evidence="9">
        <text>L-tyrosyl-[protein] + ATP = O-phospho-L-tyrosyl-[protein] + ADP + H(+)</text>
        <dbReference type="Rhea" id="RHEA:10596"/>
        <dbReference type="Rhea" id="RHEA-COMP:10136"/>
        <dbReference type="Rhea" id="RHEA-COMP:20101"/>
        <dbReference type="ChEBI" id="CHEBI:15378"/>
        <dbReference type="ChEBI" id="CHEBI:30616"/>
        <dbReference type="ChEBI" id="CHEBI:46858"/>
        <dbReference type="ChEBI" id="CHEBI:61978"/>
        <dbReference type="ChEBI" id="CHEBI:456216"/>
        <dbReference type="EC" id="2.7.12.2"/>
    </reaction>
</comment>
<evidence type="ECO:0000256" key="9">
    <source>
        <dbReference type="ARBA" id="ARBA00051693"/>
    </source>
</evidence>
<dbReference type="EC" id="2.7.12.2" evidence="6"/>
<feature type="domain" description="Protein kinase" evidence="11">
    <location>
        <begin position="1"/>
        <end position="151"/>
    </location>
</feature>
<evidence type="ECO:0000256" key="4">
    <source>
        <dbReference type="ARBA" id="ARBA00022840"/>
    </source>
</evidence>
<evidence type="ECO:0000259" key="11">
    <source>
        <dbReference type="PROSITE" id="PS50011"/>
    </source>
</evidence>
<sequence>MLSDFGTSQDMLNQRTRSGNTGTLEYTSPESLPCPSTGVCKEVDSKADIWSLGMILHKLLFLRLPYTFASDNVEHDSKRDGKEIADRLEQEVRAFTGFRTTPSVRSTFESRRMPQSFLILLERLLHIVPSSRPSAERVLFAIREGQLDPLSSTSGLREVQTSLIPRSPPPPMEDTEHERSSVSDYEDANEAGPAAFIKEEALPQQSDSTNTPAASRSGALWLGERQNNLRVPRVILTRTLKSVVLIAKVLSLYQVCGNNGSLLLKTLVLGLAIIDTWFDSLQVTLLLGAVHMVILPFLC</sequence>
<evidence type="ECO:0000313" key="13">
    <source>
        <dbReference type="Proteomes" id="UP001385951"/>
    </source>
</evidence>
<gene>
    <name evidence="12" type="ORF">QCA50_013469</name>
</gene>
<keyword evidence="2" id="KW-0547">Nucleotide-binding</keyword>
<dbReference type="AlphaFoldDB" id="A0AAW0FS65"/>
<evidence type="ECO:0000256" key="2">
    <source>
        <dbReference type="ARBA" id="ARBA00022741"/>
    </source>
</evidence>
<feature type="compositionally biased region" description="Polar residues" evidence="10">
    <location>
        <begin position="151"/>
        <end position="164"/>
    </location>
</feature>
<comment type="caution">
    <text evidence="12">The sequence shown here is derived from an EMBL/GenBank/DDBJ whole genome shotgun (WGS) entry which is preliminary data.</text>
</comment>
<feature type="region of interest" description="Disordered" evidence="10">
    <location>
        <begin position="151"/>
        <end position="185"/>
    </location>
</feature>
<keyword evidence="3" id="KW-0418">Kinase</keyword>
<dbReference type="Pfam" id="PF00069">
    <property type="entry name" value="Pkinase"/>
    <property type="match status" value="1"/>
</dbReference>
<evidence type="ECO:0000313" key="12">
    <source>
        <dbReference type="EMBL" id="KAK7683631.1"/>
    </source>
</evidence>
<evidence type="ECO:0000256" key="1">
    <source>
        <dbReference type="ARBA" id="ARBA00022679"/>
    </source>
</evidence>
<evidence type="ECO:0000256" key="6">
    <source>
        <dbReference type="ARBA" id="ARBA00038999"/>
    </source>
</evidence>
<comment type="similarity">
    <text evidence="5">Belongs to the protein kinase superfamily. STE Ser/Thr protein kinase family. MAP kinase kinase subfamily.</text>
</comment>
<dbReference type="InterPro" id="IPR011009">
    <property type="entry name" value="Kinase-like_dom_sf"/>
</dbReference>
<reference evidence="12 13" key="1">
    <citation type="submission" date="2022-09" db="EMBL/GenBank/DDBJ databases">
        <authorList>
            <person name="Palmer J.M."/>
        </authorList>
    </citation>
    <scope>NUCLEOTIDE SEQUENCE [LARGE SCALE GENOMIC DNA]</scope>
    <source>
        <strain evidence="12 13">DSM 7382</strain>
    </source>
</reference>
<organism evidence="12 13">
    <name type="scientific">Cerrena zonata</name>
    <dbReference type="NCBI Taxonomy" id="2478898"/>
    <lineage>
        <taxon>Eukaryota</taxon>
        <taxon>Fungi</taxon>
        <taxon>Dikarya</taxon>
        <taxon>Basidiomycota</taxon>
        <taxon>Agaricomycotina</taxon>
        <taxon>Agaricomycetes</taxon>
        <taxon>Polyporales</taxon>
        <taxon>Cerrenaceae</taxon>
        <taxon>Cerrena</taxon>
    </lineage>
</organism>
<dbReference type="SUPFAM" id="SSF56112">
    <property type="entry name" value="Protein kinase-like (PK-like)"/>
    <property type="match status" value="1"/>
</dbReference>
<dbReference type="GO" id="GO:0004708">
    <property type="term" value="F:MAP kinase kinase activity"/>
    <property type="evidence" value="ECO:0007669"/>
    <property type="project" value="UniProtKB-EC"/>
</dbReference>
<name>A0AAW0FS65_9APHY</name>
<comment type="catalytic activity">
    <reaction evidence="7">
        <text>L-seryl-[protein] + ATP = O-phospho-L-seryl-[protein] + ADP + H(+)</text>
        <dbReference type="Rhea" id="RHEA:17989"/>
        <dbReference type="Rhea" id="RHEA-COMP:9863"/>
        <dbReference type="Rhea" id="RHEA-COMP:11604"/>
        <dbReference type="ChEBI" id="CHEBI:15378"/>
        <dbReference type="ChEBI" id="CHEBI:29999"/>
        <dbReference type="ChEBI" id="CHEBI:30616"/>
        <dbReference type="ChEBI" id="CHEBI:83421"/>
        <dbReference type="ChEBI" id="CHEBI:456216"/>
        <dbReference type="EC" id="2.7.12.2"/>
    </reaction>
</comment>
<keyword evidence="4" id="KW-0067">ATP-binding</keyword>
<proteinExistence type="inferred from homology"/>
<evidence type="ECO:0000256" key="10">
    <source>
        <dbReference type="SAM" id="MobiDB-lite"/>
    </source>
</evidence>
<feature type="region of interest" description="Disordered" evidence="10">
    <location>
        <begin position="1"/>
        <end position="31"/>
    </location>
</feature>
<feature type="compositionally biased region" description="Polar residues" evidence="10">
    <location>
        <begin position="1"/>
        <end position="30"/>
    </location>
</feature>
<dbReference type="GO" id="GO:0005524">
    <property type="term" value="F:ATP binding"/>
    <property type="evidence" value="ECO:0007669"/>
    <property type="project" value="UniProtKB-KW"/>
</dbReference>
<dbReference type="Proteomes" id="UP001385951">
    <property type="component" value="Unassembled WGS sequence"/>
</dbReference>
<protein>
    <recommendedName>
        <fullName evidence="6">mitogen-activated protein kinase kinase</fullName>
        <ecNumber evidence="6">2.7.12.2</ecNumber>
    </recommendedName>
</protein>
<evidence type="ECO:0000256" key="5">
    <source>
        <dbReference type="ARBA" id="ARBA00038035"/>
    </source>
</evidence>
<dbReference type="PANTHER" id="PTHR48013">
    <property type="entry name" value="DUAL SPECIFICITY MITOGEN-ACTIVATED PROTEIN KINASE KINASE 5-RELATED"/>
    <property type="match status" value="1"/>
</dbReference>
<dbReference type="PANTHER" id="PTHR48013:SF9">
    <property type="entry name" value="DUAL SPECIFICITY MITOGEN-ACTIVATED PROTEIN KINASE KINASE 5"/>
    <property type="match status" value="1"/>
</dbReference>
<dbReference type="Gene3D" id="1.10.510.10">
    <property type="entry name" value="Transferase(Phosphotransferase) domain 1"/>
    <property type="match status" value="1"/>
</dbReference>
<comment type="catalytic activity">
    <reaction evidence="8">
        <text>L-threonyl-[protein] + ATP = O-phospho-L-threonyl-[protein] + ADP + H(+)</text>
        <dbReference type="Rhea" id="RHEA:46608"/>
        <dbReference type="Rhea" id="RHEA-COMP:11060"/>
        <dbReference type="Rhea" id="RHEA-COMP:11605"/>
        <dbReference type="ChEBI" id="CHEBI:15378"/>
        <dbReference type="ChEBI" id="CHEBI:30013"/>
        <dbReference type="ChEBI" id="CHEBI:30616"/>
        <dbReference type="ChEBI" id="CHEBI:61977"/>
        <dbReference type="ChEBI" id="CHEBI:456216"/>
        <dbReference type="EC" id="2.7.12.2"/>
    </reaction>
</comment>
<keyword evidence="13" id="KW-1185">Reference proteome</keyword>
<dbReference type="PROSITE" id="PS50011">
    <property type="entry name" value="PROTEIN_KINASE_DOM"/>
    <property type="match status" value="1"/>
</dbReference>
<evidence type="ECO:0000256" key="8">
    <source>
        <dbReference type="ARBA" id="ARBA00049299"/>
    </source>
</evidence>
<keyword evidence="1" id="KW-0808">Transferase</keyword>
<dbReference type="EMBL" id="JASBNA010000030">
    <property type="protein sequence ID" value="KAK7683631.1"/>
    <property type="molecule type" value="Genomic_DNA"/>
</dbReference>
<evidence type="ECO:0000256" key="7">
    <source>
        <dbReference type="ARBA" id="ARBA00049014"/>
    </source>
</evidence>
<evidence type="ECO:0000256" key="3">
    <source>
        <dbReference type="ARBA" id="ARBA00022777"/>
    </source>
</evidence>
<dbReference type="InterPro" id="IPR000719">
    <property type="entry name" value="Prot_kinase_dom"/>
</dbReference>
<accession>A0AAW0FS65</accession>